<dbReference type="RefSeq" id="WP_071854517.1">
    <property type="nucleotide sequence ID" value="NZ_JXLB01000002.1"/>
</dbReference>
<dbReference type="OrthoDB" id="2187794at2"/>
<evidence type="ECO:0000313" key="1">
    <source>
        <dbReference type="EMBL" id="OJG83685.1"/>
    </source>
</evidence>
<comment type="caution">
    <text evidence="1">The sequence shown here is derived from an EMBL/GenBank/DDBJ whole genome shotgun (WGS) entry which is preliminary data.</text>
</comment>
<dbReference type="EMBL" id="JXLB01000002">
    <property type="protein sequence ID" value="OJG83685.1"/>
    <property type="molecule type" value="Genomic_DNA"/>
</dbReference>
<sequence length="100" mass="12049">MSKLEKDSLTVNKQPIKKISHQDIYTLYDLLEQLASWDEPLSLLENYFNETHRPLNKQKIIKQYYSYSKVFKAFHSDFQILAKKMEIQLIELRQKEKLLT</sequence>
<keyword evidence="2" id="KW-1185">Reference proteome</keyword>
<name>A0A1L8WRP1_9ENTE</name>
<protein>
    <submittedName>
        <fullName evidence="1">Uncharacterized protein</fullName>
    </submittedName>
</protein>
<dbReference type="Proteomes" id="UP000182152">
    <property type="component" value="Unassembled WGS sequence"/>
</dbReference>
<dbReference type="AlphaFoldDB" id="A0A1L8WRP1"/>
<reference evidence="1 2" key="1">
    <citation type="submission" date="2014-12" db="EMBL/GenBank/DDBJ databases">
        <title>Draft genome sequences of 29 type strains of Enterococci.</title>
        <authorList>
            <person name="Zhong Z."/>
            <person name="Sun Z."/>
            <person name="Liu W."/>
            <person name="Zhang W."/>
            <person name="Zhang H."/>
        </authorList>
    </citation>
    <scope>NUCLEOTIDE SEQUENCE [LARGE SCALE GENOMIC DNA]</scope>
    <source>
        <strain evidence="1 2">DSM 15687</strain>
    </source>
</reference>
<organism evidence="1 2">
    <name type="scientific">Enterococcus ratti</name>
    <dbReference type="NCBI Taxonomy" id="150033"/>
    <lineage>
        <taxon>Bacteria</taxon>
        <taxon>Bacillati</taxon>
        <taxon>Bacillota</taxon>
        <taxon>Bacilli</taxon>
        <taxon>Lactobacillales</taxon>
        <taxon>Enterococcaceae</taxon>
        <taxon>Enterococcus</taxon>
    </lineage>
</organism>
<accession>A0A1L8WRP1</accession>
<gene>
    <name evidence="1" type="ORF">RV14_GL000919</name>
</gene>
<proteinExistence type="predicted"/>
<evidence type="ECO:0000313" key="2">
    <source>
        <dbReference type="Proteomes" id="UP000182152"/>
    </source>
</evidence>